<name>A0A1I6PP41_9RHOB</name>
<gene>
    <name evidence="1" type="ORF">SAMN04488050_101676</name>
</gene>
<dbReference type="RefSeq" id="WP_092421766.1">
    <property type="nucleotide sequence ID" value="NZ_FOZW01000001.1"/>
</dbReference>
<evidence type="ECO:0000313" key="1">
    <source>
        <dbReference type="EMBL" id="SFS41993.1"/>
    </source>
</evidence>
<dbReference type="STRING" id="311180.SAMN04488050_101676"/>
<accession>A0A1I6PP41</accession>
<dbReference type="EMBL" id="FOZW01000001">
    <property type="protein sequence ID" value="SFS41993.1"/>
    <property type="molecule type" value="Genomic_DNA"/>
</dbReference>
<reference evidence="2" key="1">
    <citation type="submission" date="2016-10" db="EMBL/GenBank/DDBJ databases">
        <authorList>
            <person name="Varghese N."/>
            <person name="Submissions S."/>
        </authorList>
    </citation>
    <scope>NUCLEOTIDE SEQUENCE [LARGE SCALE GENOMIC DNA]</scope>
    <source>
        <strain evidence="2">DSM 26894</strain>
    </source>
</reference>
<dbReference type="Proteomes" id="UP000199392">
    <property type="component" value="Unassembled WGS sequence"/>
</dbReference>
<evidence type="ECO:0000313" key="2">
    <source>
        <dbReference type="Proteomes" id="UP000199392"/>
    </source>
</evidence>
<dbReference type="AlphaFoldDB" id="A0A1I6PP41"/>
<organism evidence="1 2">
    <name type="scientific">Alloyangia pacifica</name>
    <dbReference type="NCBI Taxonomy" id="311180"/>
    <lineage>
        <taxon>Bacteria</taxon>
        <taxon>Pseudomonadati</taxon>
        <taxon>Pseudomonadota</taxon>
        <taxon>Alphaproteobacteria</taxon>
        <taxon>Rhodobacterales</taxon>
        <taxon>Roseobacteraceae</taxon>
        <taxon>Alloyangia</taxon>
    </lineage>
</organism>
<sequence length="249" mass="27766">MEMSAQTARATLARGLALRAINEASVVRRIVPAYTHRTGASLKALSRIVGRLRRSDGVVQAKVIGTRKAPYVMCLWRQADRTNVVTISDTGREYVVDTLFYFLSCRDQFGECTREDGVFFQRHAVQRWIERGGAGDPRINLLGKLDEEAYRLLADREVLDAHANARGCPDPDRHTFGIPHPEGLWIVSTSGAPRRGDSGTIPALTARTFLGWQELDDDQTAYRQLALDQGICAAEARWPLMFDAHLGED</sequence>
<protein>
    <submittedName>
        <fullName evidence="1">Uncharacterized protein</fullName>
    </submittedName>
</protein>
<keyword evidence="2" id="KW-1185">Reference proteome</keyword>
<proteinExistence type="predicted"/>